<dbReference type="EMBL" id="CP036291">
    <property type="protein sequence ID" value="QDU87542.1"/>
    <property type="molecule type" value="Genomic_DNA"/>
</dbReference>
<accession>A0A518D7T5</accession>
<dbReference type="Gene3D" id="1.10.1330.10">
    <property type="entry name" value="Dockerin domain"/>
    <property type="match status" value="1"/>
</dbReference>
<name>A0A518D7T5_9BACT</name>
<dbReference type="CDD" id="cd14256">
    <property type="entry name" value="Dockerin_I"/>
    <property type="match status" value="1"/>
</dbReference>
<dbReference type="SUPFAM" id="SSF63446">
    <property type="entry name" value="Type I dockerin domain"/>
    <property type="match status" value="1"/>
</dbReference>
<feature type="signal peptide" evidence="1">
    <location>
        <begin position="1"/>
        <end position="18"/>
    </location>
</feature>
<dbReference type="KEGG" id="pnd:Pla175_09040"/>
<evidence type="ECO:0000313" key="2">
    <source>
        <dbReference type="EMBL" id="QDU87542.1"/>
    </source>
</evidence>
<dbReference type="Proteomes" id="UP000317429">
    <property type="component" value="Chromosome"/>
</dbReference>
<dbReference type="RefSeq" id="WP_145281503.1">
    <property type="nucleotide sequence ID" value="NZ_CP036291.1"/>
</dbReference>
<organism evidence="2 3">
    <name type="scientific">Pirellulimonas nuda</name>
    <dbReference type="NCBI Taxonomy" id="2528009"/>
    <lineage>
        <taxon>Bacteria</taxon>
        <taxon>Pseudomonadati</taxon>
        <taxon>Planctomycetota</taxon>
        <taxon>Planctomycetia</taxon>
        <taxon>Pirellulales</taxon>
        <taxon>Lacipirellulaceae</taxon>
        <taxon>Pirellulimonas</taxon>
    </lineage>
</organism>
<evidence type="ECO:0008006" key="4">
    <source>
        <dbReference type="Google" id="ProtNLM"/>
    </source>
</evidence>
<dbReference type="InterPro" id="IPR002105">
    <property type="entry name" value="Dockerin_1_rpt"/>
</dbReference>
<dbReference type="Pfam" id="PF00404">
    <property type="entry name" value="Dockerin_1"/>
    <property type="match status" value="1"/>
</dbReference>
<dbReference type="GO" id="GO:0000272">
    <property type="term" value="P:polysaccharide catabolic process"/>
    <property type="evidence" value="ECO:0007669"/>
    <property type="project" value="InterPro"/>
</dbReference>
<dbReference type="GO" id="GO:0004553">
    <property type="term" value="F:hydrolase activity, hydrolyzing O-glycosyl compounds"/>
    <property type="evidence" value="ECO:0007669"/>
    <property type="project" value="InterPro"/>
</dbReference>
<protein>
    <recommendedName>
        <fullName evidence="4">Autotransporter-associated beta strand repeat protein</fullName>
    </recommendedName>
</protein>
<evidence type="ECO:0000256" key="1">
    <source>
        <dbReference type="SAM" id="SignalP"/>
    </source>
</evidence>
<reference evidence="2 3" key="1">
    <citation type="submission" date="2019-02" db="EMBL/GenBank/DDBJ databases">
        <title>Deep-cultivation of Planctomycetes and their phenomic and genomic characterization uncovers novel biology.</title>
        <authorList>
            <person name="Wiegand S."/>
            <person name="Jogler M."/>
            <person name="Boedeker C."/>
            <person name="Pinto D."/>
            <person name="Vollmers J."/>
            <person name="Rivas-Marin E."/>
            <person name="Kohn T."/>
            <person name="Peeters S.H."/>
            <person name="Heuer A."/>
            <person name="Rast P."/>
            <person name="Oberbeckmann S."/>
            <person name="Bunk B."/>
            <person name="Jeske O."/>
            <person name="Meyerdierks A."/>
            <person name="Storesund J.E."/>
            <person name="Kallscheuer N."/>
            <person name="Luecker S."/>
            <person name="Lage O.M."/>
            <person name="Pohl T."/>
            <person name="Merkel B.J."/>
            <person name="Hornburger P."/>
            <person name="Mueller R.-W."/>
            <person name="Bruemmer F."/>
            <person name="Labrenz M."/>
            <person name="Spormann A.M."/>
            <person name="Op den Camp H."/>
            <person name="Overmann J."/>
            <person name="Amann R."/>
            <person name="Jetten M.S.M."/>
            <person name="Mascher T."/>
            <person name="Medema M.H."/>
            <person name="Devos D.P."/>
            <person name="Kaster A.-K."/>
            <person name="Ovreas L."/>
            <person name="Rohde M."/>
            <person name="Galperin M.Y."/>
            <person name="Jogler C."/>
        </authorList>
    </citation>
    <scope>NUCLEOTIDE SEQUENCE [LARGE SCALE GENOMIC DNA]</scope>
    <source>
        <strain evidence="2 3">Pla175</strain>
    </source>
</reference>
<proteinExistence type="predicted"/>
<gene>
    <name evidence="2" type="ORF">Pla175_09040</name>
</gene>
<dbReference type="OrthoDB" id="268023at2"/>
<keyword evidence="1" id="KW-0732">Signal</keyword>
<dbReference type="InterPro" id="IPR036439">
    <property type="entry name" value="Dockerin_dom_sf"/>
</dbReference>
<dbReference type="AlphaFoldDB" id="A0A518D7T5"/>
<feature type="chain" id="PRO_5022053888" description="Autotransporter-associated beta strand repeat protein" evidence="1">
    <location>
        <begin position="19"/>
        <end position="642"/>
    </location>
</feature>
<sequence precursor="true">MRIAACCLFVALTSPLGAETVVSWGNTQGGSWTTATNWSPQLVPGSAVLADETAKFALFGTRTITLPAFRFDLVDLDVRNGDYTFNTVGASFGEIDVDRDAFVTGGALRLERPAGSPRDTNLYAGRLFVSAGGLFEASDRSVVNTGQTHIGNHATKPTEVAFYDDTQATLGDVTIADVASLGREALLSVFGNSSVGAGSVTISPTTIAGQEGVLQVIGGGFGASGEITVGPATAGATGLLAVSGGGTIVAGDTVTVGPTGTIRNLGGLIDFRRDLVISGGRFIENSDEATWQWFGGSHLTVDGGSVSLMQPAAELPFADLTNASLVSTGSIALTRLTNIRSSDIAADGGLTIADGLYFFEGDSRVDGSVSLMSPGRIDVQGGSATFGGSVEPGGKLFVRDGAAVLFEGDVTGGLWAENQGETTFLARFGNGPDTQQFHTTLGKTTFADTATLEIDIAGVAPFRFDSVRGAAFELGGTLEVNLLPFSGSGPQAGQSFRIINATGLVGASVTGEFDTLDLDPLPQDLGWRVDYQPDAVFLRIISTLPGDYNGDGAVDAADYTVWRDSLDQTGAGLAADGTGDGVVDGADLEFWRGRFGNTAGGGLPQAAAVPEPNGLLLALVGLLAAPIRPLSRYLIVRSGPPV</sequence>
<keyword evidence="3" id="KW-1185">Reference proteome</keyword>
<evidence type="ECO:0000313" key="3">
    <source>
        <dbReference type="Proteomes" id="UP000317429"/>
    </source>
</evidence>